<evidence type="ECO:0000256" key="6">
    <source>
        <dbReference type="ARBA" id="ARBA00023306"/>
    </source>
</evidence>
<evidence type="ECO:0000256" key="2">
    <source>
        <dbReference type="ARBA" id="ARBA00022618"/>
    </source>
</evidence>
<reference evidence="9" key="1">
    <citation type="submission" date="2020-04" db="EMBL/GenBank/DDBJ databases">
        <authorList>
            <person name="Alioto T."/>
            <person name="Alioto T."/>
            <person name="Gomez Garrido J."/>
        </authorList>
    </citation>
    <scope>NUCLEOTIDE SEQUENCE</scope>
    <source>
        <strain evidence="9">A484AB</strain>
    </source>
</reference>
<feature type="non-terminal residue" evidence="9">
    <location>
        <position position="1"/>
    </location>
</feature>
<accession>A0A7D9IK33</accession>
<dbReference type="InterPro" id="IPR016024">
    <property type="entry name" value="ARM-type_fold"/>
</dbReference>
<dbReference type="EMBL" id="CACRXK020006843">
    <property type="protein sequence ID" value="CAB4010598.1"/>
    <property type="molecule type" value="Genomic_DNA"/>
</dbReference>
<dbReference type="GO" id="GO:0000779">
    <property type="term" value="C:condensed chromosome, centromeric region"/>
    <property type="evidence" value="ECO:0007669"/>
    <property type="project" value="TreeGrafter"/>
</dbReference>
<evidence type="ECO:0000256" key="1">
    <source>
        <dbReference type="ARBA" id="ARBA00004123"/>
    </source>
</evidence>
<dbReference type="InterPro" id="IPR032682">
    <property type="entry name" value="Cnd1_C"/>
</dbReference>
<name>A0A7D9IK33_PARCT</name>
<dbReference type="PANTHER" id="PTHR14222">
    <property type="entry name" value="CONDENSIN"/>
    <property type="match status" value="1"/>
</dbReference>
<organism evidence="9 10">
    <name type="scientific">Paramuricea clavata</name>
    <name type="common">Red gorgonian</name>
    <name type="synonym">Violescent sea-whip</name>
    <dbReference type="NCBI Taxonomy" id="317549"/>
    <lineage>
        <taxon>Eukaryota</taxon>
        <taxon>Metazoa</taxon>
        <taxon>Cnidaria</taxon>
        <taxon>Anthozoa</taxon>
        <taxon>Octocorallia</taxon>
        <taxon>Malacalcyonacea</taxon>
        <taxon>Plexauridae</taxon>
        <taxon>Paramuricea</taxon>
    </lineage>
</organism>
<dbReference type="GO" id="GO:0005634">
    <property type="term" value="C:nucleus"/>
    <property type="evidence" value="ECO:0007669"/>
    <property type="project" value="UniProtKB-SubCell"/>
</dbReference>
<dbReference type="Gene3D" id="1.25.10.10">
    <property type="entry name" value="Leucine-rich Repeat Variant"/>
    <property type="match status" value="3"/>
</dbReference>
<feature type="domain" description="Condensin complex subunit 1 C-terminal" evidence="8">
    <location>
        <begin position="803"/>
        <end position="967"/>
    </location>
</feature>
<dbReference type="GO" id="GO:0042393">
    <property type="term" value="F:histone binding"/>
    <property type="evidence" value="ECO:0007669"/>
    <property type="project" value="TreeGrafter"/>
</dbReference>
<dbReference type="GO" id="GO:0051301">
    <property type="term" value="P:cell division"/>
    <property type="evidence" value="ECO:0007669"/>
    <property type="project" value="UniProtKB-KW"/>
</dbReference>
<protein>
    <submittedName>
        <fullName evidence="9">Condensin-2 complex subunit D3 isoform X2</fullName>
    </submittedName>
</protein>
<dbReference type="GO" id="GO:0000796">
    <property type="term" value="C:condensin complex"/>
    <property type="evidence" value="ECO:0007669"/>
    <property type="project" value="TreeGrafter"/>
</dbReference>
<feature type="region of interest" description="Disordered" evidence="7">
    <location>
        <begin position="48"/>
        <end position="97"/>
    </location>
</feature>
<dbReference type="AlphaFoldDB" id="A0A7D9IK33"/>
<keyword evidence="5" id="KW-0539">Nucleus</keyword>
<proteinExistence type="predicted"/>
<sequence>MKASVLASNIYILINQIPGSGAYKIFHPLLFQKAVDILQCWPGKEDLKGKRKKTKKTNGLSNRRRKTRRVNGQNAANETTSDDDSEDDDSDDDGVSSSFNEEKITLEVRDSMVKLIVDLTKYLQSKSLKDSKETLEHIISLLVDLTRIEPSVVEEFETSETRMTSSSKKSLSALVYRALQIIALPLHGEVGHSLRQIFRHLLCNIMSTYKNASSASSSSISQAKQVVRDNAVNFTCHIVEENEEEALPAVRVLVQHLCMKVPDQAEFRNSVGRAITVILECFSNESLADIVAWITKYSKNSKIGYRVFALDLILKILTNTQAQHQSRFSYLDLLQLIVSRCSDKAPTVRAKALCHLAQCICSANDVITAAVKKLLTMPLTNGSMEEHTTPGLAAQEASQDQTVSAMIRRRVSDGKVVVRKAAIQVLESIIRMNSATLCKKDLDTLHDRTMDPALSVRKQAMVSITALLTENPDSSLLHGIWLDAILPLVVDRETTAQEKCLSVLEEIILHHIALERGTQNEDQVLSWKLLQLIAGISGQELRHYFQKVCYHWAKQGKFTPAKIKAIMSHTINANASAAWLLLSEISAFKPKLDHKKIIECCNEYISEGNEELLCRVLKVIENIAADIPVDIKEDLTDKLQGQLTTFKCSPDVIVGSMNALFKLCDSLSEGNKQIDTWCADLLKTSETYLSGVVLNPDSGNQVDEEAIVKHLFTIGEVALLCPRNTNKRLYLVVQSMIITPPQENASAKSAPVSLQRCSLSLSPTVKAHAFITLGKLCLQNEMLAKDCIAALTKELETSQDPAVRNNITVVLCDLCVRYTNLVDRYIPNIARGLRDKEPLIRRQTLTLLTHLLQEDYVKWKGSLFFRFVTALVDEDIQIRKFADFCLVHLLLSRHPGMFHQHFIEAIFHFNAFDKHKVYNQFYQTDKEKELFSLKGQAKASKRMAIYKFLLEHTTDEQRFNLTGKLCQE</sequence>
<feature type="compositionally biased region" description="Basic residues" evidence="7">
    <location>
        <begin position="49"/>
        <end position="69"/>
    </location>
</feature>
<evidence type="ECO:0000313" key="9">
    <source>
        <dbReference type="EMBL" id="CAB4010598.1"/>
    </source>
</evidence>
<dbReference type="Proteomes" id="UP001152795">
    <property type="component" value="Unassembled WGS sequence"/>
</dbReference>
<evidence type="ECO:0000256" key="3">
    <source>
        <dbReference type="ARBA" id="ARBA00022776"/>
    </source>
</evidence>
<dbReference type="OrthoDB" id="10263978at2759"/>
<dbReference type="SUPFAM" id="SSF48371">
    <property type="entry name" value="ARM repeat"/>
    <property type="match status" value="1"/>
</dbReference>
<dbReference type="GO" id="GO:0010032">
    <property type="term" value="P:meiotic chromosome condensation"/>
    <property type="evidence" value="ECO:0007669"/>
    <property type="project" value="TreeGrafter"/>
</dbReference>
<evidence type="ECO:0000256" key="7">
    <source>
        <dbReference type="SAM" id="MobiDB-lite"/>
    </source>
</evidence>
<dbReference type="PANTHER" id="PTHR14222:SF1">
    <property type="entry name" value="CONDENSIN-2 COMPLEX SUBUNIT D3"/>
    <property type="match status" value="1"/>
</dbReference>
<dbReference type="InterPro" id="IPR026971">
    <property type="entry name" value="CND1/NCAPD3"/>
</dbReference>
<keyword evidence="10" id="KW-1185">Reference proteome</keyword>
<evidence type="ECO:0000313" key="10">
    <source>
        <dbReference type="Proteomes" id="UP001152795"/>
    </source>
</evidence>
<keyword evidence="6" id="KW-0131">Cell cycle</keyword>
<evidence type="ECO:0000259" key="8">
    <source>
        <dbReference type="Pfam" id="PF12717"/>
    </source>
</evidence>
<dbReference type="Pfam" id="PF12717">
    <property type="entry name" value="Cnd1"/>
    <property type="match status" value="1"/>
</dbReference>
<feature type="compositionally biased region" description="Acidic residues" evidence="7">
    <location>
        <begin position="80"/>
        <end position="94"/>
    </location>
</feature>
<dbReference type="GO" id="GO:0007076">
    <property type="term" value="P:mitotic chromosome condensation"/>
    <property type="evidence" value="ECO:0007669"/>
    <property type="project" value="InterPro"/>
</dbReference>
<comment type="subcellular location">
    <subcellularLocation>
        <location evidence="1">Nucleus</location>
    </subcellularLocation>
</comment>
<evidence type="ECO:0000256" key="5">
    <source>
        <dbReference type="ARBA" id="ARBA00023242"/>
    </source>
</evidence>
<dbReference type="InterPro" id="IPR011989">
    <property type="entry name" value="ARM-like"/>
</dbReference>
<evidence type="ECO:0000256" key="4">
    <source>
        <dbReference type="ARBA" id="ARBA00023067"/>
    </source>
</evidence>
<keyword evidence="3" id="KW-0498">Mitosis</keyword>
<feature type="compositionally biased region" description="Polar residues" evidence="7">
    <location>
        <begin position="70"/>
        <end position="79"/>
    </location>
</feature>
<comment type="caution">
    <text evidence="9">The sequence shown here is derived from an EMBL/GenBank/DDBJ whole genome shotgun (WGS) entry which is preliminary data.</text>
</comment>
<keyword evidence="4" id="KW-0226">DNA condensation</keyword>
<gene>
    <name evidence="9" type="ORF">PACLA_8A019019</name>
</gene>
<keyword evidence="2" id="KW-0132">Cell division</keyword>